<keyword evidence="3" id="KW-1185">Reference proteome</keyword>
<feature type="non-terminal residue" evidence="2">
    <location>
        <position position="1"/>
    </location>
</feature>
<dbReference type="PANTHER" id="PTHR46366:SF1">
    <property type="entry name" value="PDZ DOMAIN-CONTAINING PROTEIN C1685.05"/>
    <property type="match status" value="1"/>
</dbReference>
<dbReference type="InterPro" id="IPR009003">
    <property type="entry name" value="Peptidase_S1_PA"/>
</dbReference>
<dbReference type="InterPro" id="IPR036034">
    <property type="entry name" value="PDZ_sf"/>
</dbReference>
<dbReference type="PROSITE" id="PS50106">
    <property type="entry name" value="PDZ"/>
    <property type="match status" value="1"/>
</dbReference>
<evidence type="ECO:0000259" key="1">
    <source>
        <dbReference type="PROSITE" id="PS50106"/>
    </source>
</evidence>
<dbReference type="AlphaFoldDB" id="A0A9W8CIB1"/>
<dbReference type="Proteomes" id="UP001145021">
    <property type="component" value="Unassembled WGS sequence"/>
</dbReference>
<dbReference type="Gene3D" id="2.40.10.120">
    <property type="match status" value="2"/>
</dbReference>
<name>A0A9W8CIB1_9FUNG</name>
<evidence type="ECO:0000313" key="2">
    <source>
        <dbReference type="EMBL" id="KAJ1643514.1"/>
    </source>
</evidence>
<dbReference type="SUPFAM" id="SSF50156">
    <property type="entry name" value="PDZ domain-like"/>
    <property type="match status" value="2"/>
</dbReference>
<dbReference type="EMBL" id="JANBOH010000247">
    <property type="protein sequence ID" value="KAJ1643514.1"/>
    <property type="molecule type" value="Genomic_DNA"/>
</dbReference>
<feature type="domain" description="PDZ" evidence="1">
    <location>
        <begin position="263"/>
        <end position="304"/>
    </location>
</feature>
<dbReference type="Pfam" id="PF13180">
    <property type="entry name" value="PDZ_2"/>
    <property type="match status" value="1"/>
</dbReference>
<proteinExistence type="predicted"/>
<dbReference type="Pfam" id="PF12812">
    <property type="entry name" value="PDZ_1"/>
    <property type="match status" value="1"/>
</dbReference>
<dbReference type="InterPro" id="IPR025926">
    <property type="entry name" value="PDZ-like_dom"/>
</dbReference>
<sequence length="1040" mass="114242">MSTTNSSASSVNSLSIENDKTKWNFMQVRLRDSIVAIQCTAAHCFDTDEAGCSNATGFVVDADLGIIVSNRHVMGSGPSYHKGVFFNNTEIFLQPCFYDPINDFSIFRYDPAELKTFKPRAIPLCPERATSGMEFRVVGNNANEKMSVHPGELSQTDRNVPDYGSGYNDYNTFYIQASTTSNGGSSGSPVVNIDGEAVALMAGGATSASSCFFLPLHRVVYALGFIKRNEIPPRGTIQAIFMHITHREAERRDLSREIAIENGVDVDSTTGVLSVEKILPSGPADGKLKIGDIVISIDKRPIAGFVEMADLIDSSVGSNVCFHVFRNNKFVDVEVSVQDLYSITPSKILRVAGAYFHDMSFQLAARNSVPVTGVYPTAYCDSFMPFSQFDSCRIIESINGTPTPNLDAMIEVFNKLTRGQQMVLKLRSQDAVRDENFQIAKSPLVSLPDTIFTRSKASGFWSAEPYNGFLEADKRSIVDKETDKSLVKMAIQKPIAQISKKISEKMASGKIKLTEAFSNTAKSVIGHKDMTQHKSEKLARKQNQIDMDISSKLKKVAQCVVSIKIASISFADGSTSVAKYGSGLVVSKDYGIIICSTSLVSNPTCEIAVSFQGKAEIQATLAYSHPLYPISFLKYNPALLKQEAADLSISNLDLKNVNSADRLAVGSPITVLYYNKVGRLLVTPSSVMSRSTLDVRGCTCCTIPGYYNVDYFNVSTLPESDPTCIGVVCNSRGKVRGLWANITSCEEKNESISCGLDISVITQTIETLTSGKLENFEKLSVLNVTFSKYNLPEAKVFGISDRHFNALYQCLPKGSQNVFVVQNILQKMTNDIPSLHVGDLVLRINGRFVLRLDQLSSFYDQKTVELTVIRDQKEITFITPTMLLPTRNTRRVVCWAGIIMQEPWLPIQQRSASVPSQVFSFIESAGSPAARATPFISYYITEINNTAVKTLDDVARIAKQLKSKDADAFNARVANNEHFISGEMPGCDVKVRVVSISGEERVISIRTNDHYFPAWQLALPGKLTASPMEVPIVVFLAINA</sequence>
<accession>A0A9W8CIB1</accession>
<dbReference type="SUPFAM" id="SSF50494">
    <property type="entry name" value="Trypsin-like serine proteases"/>
    <property type="match status" value="2"/>
</dbReference>
<gene>
    <name evidence="2" type="ORF">LPJ64_004712</name>
</gene>
<dbReference type="Pfam" id="PF13365">
    <property type="entry name" value="Trypsin_2"/>
    <property type="match status" value="1"/>
</dbReference>
<dbReference type="Gene3D" id="2.30.42.10">
    <property type="match status" value="1"/>
</dbReference>
<dbReference type="PANTHER" id="PTHR46366">
    <property type="entry name" value="PRO-APOPTOTIC SERINE PROTEASE NMA111"/>
    <property type="match status" value="1"/>
</dbReference>
<protein>
    <recommendedName>
        <fullName evidence="1">PDZ domain-containing protein</fullName>
    </recommendedName>
</protein>
<dbReference type="InterPro" id="IPR001478">
    <property type="entry name" value="PDZ"/>
</dbReference>
<comment type="caution">
    <text evidence="2">The sequence shown here is derived from an EMBL/GenBank/DDBJ whole genome shotgun (WGS) entry which is preliminary data.</text>
</comment>
<dbReference type="SMART" id="SM00228">
    <property type="entry name" value="PDZ"/>
    <property type="match status" value="2"/>
</dbReference>
<evidence type="ECO:0000313" key="3">
    <source>
        <dbReference type="Proteomes" id="UP001145021"/>
    </source>
</evidence>
<reference evidence="2" key="1">
    <citation type="submission" date="2022-07" db="EMBL/GenBank/DDBJ databases">
        <title>Phylogenomic reconstructions and comparative analyses of Kickxellomycotina fungi.</title>
        <authorList>
            <person name="Reynolds N.K."/>
            <person name="Stajich J.E."/>
            <person name="Barry K."/>
            <person name="Grigoriev I.V."/>
            <person name="Crous P."/>
            <person name="Smith M.E."/>
        </authorList>
    </citation>
    <scope>NUCLEOTIDE SEQUENCE</scope>
    <source>
        <strain evidence="2">NBRC 105413</strain>
    </source>
</reference>
<organism evidence="2 3">
    <name type="scientific">Coemansia asiatica</name>
    <dbReference type="NCBI Taxonomy" id="1052880"/>
    <lineage>
        <taxon>Eukaryota</taxon>
        <taxon>Fungi</taxon>
        <taxon>Fungi incertae sedis</taxon>
        <taxon>Zoopagomycota</taxon>
        <taxon>Kickxellomycotina</taxon>
        <taxon>Kickxellomycetes</taxon>
        <taxon>Kickxellales</taxon>
        <taxon>Kickxellaceae</taxon>
        <taxon>Coemansia</taxon>
    </lineage>
</organism>